<protein>
    <submittedName>
        <fullName evidence="5">Transcriptional regulator, marr family</fullName>
    </submittedName>
</protein>
<dbReference type="InterPro" id="IPR036388">
    <property type="entry name" value="WH-like_DNA-bd_sf"/>
</dbReference>
<feature type="domain" description="HTH marR-type" evidence="4">
    <location>
        <begin position="9"/>
        <end position="141"/>
    </location>
</feature>
<reference evidence="5" key="1">
    <citation type="journal article" date="2015" name="Proc. Natl. Acad. Sci. U.S.A.">
        <title>Networks of energetic and metabolic interactions define dynamics in microbial communities.</title>
        <authorList>
            <person name="Embree M."/>
            <person name="Liu J.K."/>
            <person name="Al-Bassam M.M."/>
            <person name="Zengler K."/>
        </authorList>
    </citation>
    <scope>NUCLEOTIDE SEQUENCE</scope>
</reference>
<dbReference type="Pfam" id="PF12802">
    <property type="entry name" value="MarR_2"/>
    <property type="match status" value="1"/>
</dbReference>
<evidence type="ECO:0000313" key="5">
    <source>
        <dbReference type="EMBL" id="KUG24624.1"/>
    </source>
</evidence>
<name>A0A0W8FUM4_9ZZZZ</name>
<evidence type="ECO:0000259" key="4">
    <source>
        <dbReference type="PROSITE" id="PS50995"/>
    </source>
</evidence>
<keyword evidence="3" id="KW-0804">Transcription</keyword>
<dbReference type="PANTHER" id="PTHR42756:SF1">
    <property type="entry name" value="TRANSCRIPTIONAL REPRESSOR OF EMRAB OPERON"/>
    <property type="match status" value="1"/>
</dbReference>
<proteinExistence type="predicted"/>
<dbReference type="GO" id="GO:0003700">
    <property type="term" value="F:DNA-binding transcription factor activity"/>
    <property type="evidence" value="ECO:0007669"/>
    <property type="project" value="InterPro"/>
</dbReference>
<dbReference type="InterPro" id="IPR036390">
    <property type="entry name" value="WH_DNA-bd_sf"/>
</dbReference>
<keyword evidence="2" id="KW-0238">DNA-binding</keyword>
<evidence type="ECO:0000256" key="2">
    <source>
        <dbReference type="ARBA" id="ARBA00023125"/>
    </source>
</evidence>
<sequence length="153" mass="17384">MLIQIKENTKELMEVLGGLAQVLRYCCRDEAFCEGVTFHQFIILDAVAKEKELHMADLHQILSVEKSTTTRLVNPLIKKGLLRRDKADHDSRAVKLMLTKEGRKTHKNVQVCLTDFFQRVLGNLPEKKRAEVLESVKIFITAIKNSANGCDCC</sequence>
<dbReference type="InterPro" id="IPR000835">
    <property type="entry name" value="HTH_MarR-typ"/>
</dbReference>
<evidence type="ECO:0000256" key="3">
    <source>
        <dbReference type="ARBA" id="ARBA00023163"/>
    </source>
</evidence>
<organism evidence="5">
    <name type="scientific">hydrocarbon metagenome</name>
    <dbReference type="NCBI Taxonomy" id="938273"/>
    <lineage>
        <taxon>unclassified sequences</taxon>
        <taxon>metagenomes</taxon>
        <taxon>ecological metagenomes</taxon>
    </lineage>
</organism>
<evidence type="ECO:0000256" key="1">
    <source>
        <dbReference type="ARBA" id="ARBA00023015"/>
    </source>
</evidence>
<dbReference type="Gene3D" id="1.10.10.10">
    <property type="entry name" value="Winged helix-like DNA-binding domain superfamily/Winged helix DNA-binding domain"/>
    <property type="match status" value="1"/>
</dbReference>
<dbReference type="SMART" id="SM00347">
    <property type="entry name" value="HTH_MARR"/>
    <property type="match status" value="1"/>
</dbReference>
<keyword evidence="1" id="KW-0805">Transcription regulation</keyword>
<dbReference type="PRINTS" id="PR00598">
    <property type="entry name" value="HTHMARR"/>
</dbReference>
<dbReference type="PANTHER" id="PTHR42756">
    <property type="entry name" value="TRANSCRIPTIONAL REGULATOR, MARR"/>
    <property type="match status" value="1"/>
</dbReference>
<dbReference type="EMBL" id="LNQE01000841">
    <property type="protein sequence ID" value="KUG24624.1"/>
    <property type="molecule type" value="Genomic_DNA"/>
</dbReference>
<accession>A0A0W8FUM4</accession>
<dbReference type="SUPFAM" id="SSF46785">
    <property type="entry name" value="Winged helix' DNA-binding domain"/>
    <property type="match status" value="1"/>
</dbReference>
<dbReference type="PROSITE" id="PS50995">
    <property type="entry name" value="HTH_MARR_2"/>
    <property type="match status" value="1"/>
</dbReference>
<dbReference type="GO" id="GO:0003677">
    <property type="term" value="F:DNA binding"/>
    <property type="evidence" value="ECO:0007669"/>
    <property type="project" value="UniProtKB-KW"/>
</dbReference>
<comment type="caution">
    <text evidence="5">The sequence shown here is derived from an EMBL/GenBank/DDBJ whole genome shotgun (WGS) entry which is preliminary data.</text>
</comment>
<gene>
    <name evidence="5" type="ORF">ASZ90_005578</name>
</gene>
<dbReference type="AlphaFoldDB" id="A0A0W8FUM4"/>